<evidence type="ECO:0000313" key="1">
    <source>
        <dbReference type="EMBL" id="VUZ48538.1"/>
    </source>
</evidence>
<reference evidence="1 2" key="1">
    <citation type="submission" date="2019-07" db="EMBL/GenBank/DDBJ databases">
        <authorList>
            <person name="Jastrzebski P J."/>
            <person name="Paukszto L."/>
            <person name="Jastrzebski P J."/>
        </authorList>
    </citation>
    <scope>NUCLEOTIDE SEQUENCE [LARGE SCALE GENOMIC DNA]</scope>
    <source>
        <strain evidence="1 2">WMS-il1</strain>
    </source>
</reference>
<sequence>MTIHVTGCVPMRTDPVTSEFLDFFSGHWASGEVTVLYFHKPTSFSFIPDILMTKQTILFLLNLVLISLLAQSQERTGTLMIIIVHLTIDYPANFELPIRFMKSISDELYCYHSNRKESYKPSVPFPSKIVGRFKSQHLEVE</sequence>
<name>A0A564YP98_HYMDI</name>
<proteinExistence type="predicted"/>
<dbReference type="Proteomes" id="UP000321570">
    <property type="component" value="Unassembled WGS sequence"/>
</dbReference>
<accession>A0A564YP98</accession>
<gene>
    <name evidence="1" type="ORF">WMSIL1_LOCUS7934</name>
</gene>
<keyword evidence="2" id="KW-1185">Reference proteome</keyword>
<organism evidence="1 2">
    <name type="scientific">Hymenolepis diminuta</name>
    <name type="common">Rat tapeworm</name>
    <dbReference type="NCBI Taxonomy" id="6216"/>
    <lineage>
        <taxon>Eukaryota</taxon>
        <taxon>Metazoa</taxon>
        <taxon>Spiralia</taxon>
        <taxon>Lophotrochozoa</taxon>
        <taxon>Platyhelminthes</taxon>
        <taxon>Cestoda</taxon>
        <taxon>Eucestoda</taxon>
        <taxon>Cyclophyllidea</taxon>
        <taxon>Hymenolepididae</taxon>
        <taxon>Hymenolepis</taxon>
    </lineage>
</organism>
<dbReference type="EMBL" id="CABIJS010000299">
    <property type="protein sequence ID" value="VUZ48538.1"/>
    <property type="molecule type" value="Genomic_DNA"/>
</dbReference>
<evidence type="ECO:0000313" key="2">
    <source>
        <dbReference type="Proteomes" id="UP000321570"/>
    </source>
</evidence>
<protein>
    <submittedName>
        <fullName evidence="1">Uncharacterized protein</fullName>
    </submittedName>
</protein>
<dbReference type="AlphaFoldDB" id="A0A564YP98"/>